<keyword evidence="6 7" id="KW-0472">Membrane</keyword>
<evidence type="ECO:0000256" key="3">
    <source>
        <dbReference type="ARBA" id="ARBA00022475"/>
    </source>
</evidence>
<evidence type="ECO:0000313" key="10">
    <source>
        <dbReference type="Proteomes" id="UP000001901"/>
    </source>
</evidence>
<feature type="transmembrane region" description="Helical" evidence="7">
    <location>
        <begin position="65"/>
        <end position="84"/>
    </location>
</feature>
<organism evidence="9 10">
    <name type="scientific">Archaeoglobus profundus (strain DSM 5631 / JCM 9629 / NBRC 100127 / Av18)</name>
    <dbReference type="NCBI Taxonomy" id="572546"/>
    <lineage>
        <taxon>Archaea</taxon>
        <taxon>Methanobacteriati</taxon>
        <taxon>Methanobacteriota</taxon>
        <taxon>Archaeoglobi</taxon>
        <taxon>Archaeoglobales</taxon>
        <taxon>Archaeoglobaceae</taxon>
        <taxon>Archaeoglobus</taxon>
    </lineage>
</organism>
<dbReference type="eggNOG" id="arCOG00130">
    <property type="taxonomic scope" value="Archaea"/>
</dbReference>
<dbReference type="STRING" id="572546.Arcpr_0581"/>
<comment type="subcellular location">
    <subcellularLocation>
        <location evidence="1">Cell membrane</location>
        <topology evidence="1">Multi-pass membrane protein</topology>
    </subcellularLocation>
</comment>
<keyword evidence="4 7" id="KW-0812">Transmembrane</keyword>
<dbReference type="Gene3D" id="1.20.1250.20">
    <property type="entry name" value="MFS general substrate transporter like domains"/>
    <property type="match status" value="2"/>
</dbReference>
<feature type="transmembrane region" description="Helical" evidence="7">
    <location>
        <begin position="154"/>
        <end position="176"/>
    </location>
</feature>
<keyword evidence="3" id="KW-1003">Cell membrane</keyword>
<dbReference type="OrthoDB" id="117970at2157"/>
<reference evidence="9 10" key="1">
    <citation type="journal article" date="2010" name="Stand. Genomic Sci.">
        <title>Complete genome sequence of Archaeoglobus profundus type strain (AV18).</title>
        <authorList>
            <person name="von Jan M."/>
            <person name="Lapidus A."/>
            <person name="Del Rio T.G."/>
            <person name="Copeland A."/>
            <person name="Tice H."/>
            <person name="Cheng J.F."/>
            <person name="Lucas S."/>
            <person name="Chen F."/>
            <person name="Nolan M."/>
            <person name="Goodwin L."/>
            <person name="Han C."/>
            <person name="Pitluck S."/>
            <person name="Liolios K."/>
            <person name="Ivanova N."/>
            <person name="Mavromatis K."/>
            <person name="Ovchinnikova G."/>
            <person name="Chertkov O."/>
            <person name="Pati A."/>
            <person name="Chen A."/>
            <person name="Palaniappan K."/>
            <person name="Land M."/>
            <person name="Hauser L."/>
            <person name="Chang Y.J."/>
            <person name="Jeffries C.D."/>
            <person name="Saunders E."/>
            <person name="Brettin T."/>
            <person name="Detter J.C."/>
            <person name="Chain P."/>
            <person name="Eichinger K."/>
            <person name="Huber H."/>
            <person name="Spring S."/>
            <person name="Rohde M."/>
            <person name="Goker M."/>
            <person name="Wirth R."/>
            <person name="Woyke T."/>
            <person name="Bristow J."/>
            <person name="Eisen J.A."/>
            <person name="Markowitz V."/>
            <person name="Hugenholtz P."/>
            <person name="Kyrpides N.C."/>
            <person name="Klenk H.P."/>
        </authorList>
    </citation>
    <scope>NUCLEOTIDE SEQUENCE [LARGE SCALE GENOMIC DNA]</scope>
    <source>
        <strain evidence="10">DSM 5631 / JCM 9629 / NBRC 100127 / Av18</strain>
    </source>
</reference>
<dbReference type="InterPro" id="IPR036259">
    <property type="entry name" value="MFS_trans_sf"/>
</dbReference>
<feature type="transmembrane region" description="Helical" evidence="7">
    <location>
        <begin position="124"/>
        <end position="142"/>
    </location>
</feature>
<sequence length="366" mass="39635">MRALLLAVFSAMLGLGIVSPLMPIYAKDLGATTLILGIIYSSFSTARTIFTPIVGFLSDRLGRKFFILTGLALYSILSIFYMVARTPEDLVVIRFFHGLSSAMVVPSAMAYVSQLAPKGEEGRTISSFNIAFLTGMGFGPFLGGVVKDIFGLRFAFAIMAFLTALAFILALPLPNLKDRTNFRVKAILNRCITSLMIFRFSTAVRMSLMIAFFPVLISYLKGYEIGAIVSAVILSNAISQKLFSGLVDRFDRVLIATISGLASTIIFIVLPFSDDFYRILALALVMGIFNGLATCSACAIAIELGRTYGHGAVMGLYNTAMSLAMMTTPVIAGFIADKTDIPTSFVALGFLSMTCLFIFHATISKR</sequence>
<dbReference type="PANTHER" id="PTHR43414">
    <property type="entry name" value="MULTIDRUG RESISTANCE PROTEIN MDTG"/>
    <property type="match status" value="1"/>
</dbReference>
<dbReference type="PANTHER" id="PTHR43414:SF6">
    <property type="entry name" value="MULTIDRUG RESISTANCE PROTEIN MDTG"/>
    <property type="match status" value="1"/>
</dbReference>
<gene>
    <name evidence="9" type="ordered locus">Arcpr_0581</name>
</gene>
<dbReference type="GO" id="GO:0022857">
    <property type="term" value="F:transmembrane transporter activity"/>
    <property type="evidence" value="ECO:0007669"/>
    <property type="project" value="InterPro"/>
</dbReference>
<dbReference type="Pfam" id="PF07690">
    <property type="entry name" value="MFS_1"/>
    <property type="match status" value="1"/>
</dbReference>
<feature type="transmembrane region" description="Helical" evidence="7">
    <location>
        <begin position="225"/>
        <end position="246"/>
    </location>
</feature>
<feature type="transmembrane region" description="Helical" evidence="7">
    <location>
        <begin position="253"/>
        <end position="273"/>
    </location>
</feature>
<dbReference type="PROSITE" id="PS00216">
    <property type="entry name" value="SUGAR_TRANSPORT_1"/>
    <property type="match status" value="1"/>
</dbReference>
<name>D2RH71_ARCPA</name>
<feature type="transmembrane region" description="Helical" evidence="7">
    <location>
        <begin position="341"/>
        <end position="363"/>
    </location>
</feature>
<keyword evidence="5 7" id="KW-1133">Transmembrane helix</keyword>
<accession>D2RH71</accession>
<feature type="transmembrane region" description="Helical" evidence="7">
    <location>
        <begin position="30"/>
        <end position="53"/>
    </location>
</feature>
<dbReference type="PaxDb" id="572546-Arcpr_0581"/>
<keyword evidence="10" id="KW-1185">Reference proteome</keyword>
<dbReference type="AlphaFoldDB" id="D2RH71"/>
<dbReference type="InterPro" id="IPR005829">
    <property type="entry name" value="Sugar_transporter_CS"/>
</dbReference>
<dbReference type="GO" id="GO:0005886">
    <property type="term" value="C:plasma membrane"/>
    <property type="evidence" value="ECO:0007669"/>
    <property type="project" value="UniProtKB-SubCell"/>
</dbReference>
<feature type="transmembrane region" description="Helical" evidence="7">
    <location>
        <begin position="197"/>
        <end position="219"/>
    </location>
</feature>
<feature type="domain" description="Major facilitator superfamily (MFS) profile" evidence="8">
    <location>
        <begin position="1"/>
        <end position="366"/>
    </location>
</feature>
<dbReference type="PROSITE" id="PS50850">
    <property type="entry name" value="MFS"/>
    <property type="match status" value="1"/>
</dbReference>
<dbReference type="InterPro" id="IPR011701">
    <property type="entry name" value="MFS"/>
</dbReference>
<evidence type="ECO:0000256" key="1">
    <source>
        <dbReference type="ARBA" id="ARBA00004651"/>
    </source>
</evidence>
<dbReference type="InterPro" id="IPR020846">
    <property type="entry name" value="MFS_dom"/>
</dbReference>
<evidence type="ECO:0000313" key="9">
    <source>
        <dbReference type="EMBL" id="ADB57646.1"/>
    </source>
</evidence>
<protein>
    <submittedName>
        <fullName evidence="9">Major facilitator superfamily MFS_1</fullName>
    </submittedName>
</protein>
<dbReference type="KEGG" id="apo:Arcpr_0581"/>
<evidence type="ECO:0000256" key="4">
    <source>
        <dbReference type="ARBA" id="ARBA00022692"/>
    </source>
</evidence>
<evidence type="ECO:0000256" key="5">
    <source>
        <dbReference type="ARBA" id="ARBA00022989"/>
    </source>
</evidence>
<proteinExistence type="predicted"/>
<dbReference type="SUPFAM" id="SSF103473">
    <property type="entry name" value="MFS general substrate transporter"/>
    <property type="match status" value="1"/>
</dbReference>
<evidence type="ECO:0000256" key="7">
    <source>
        <dbReference type="SAM" id="Phobius"/>
    </source>
</evidence>
<dbReference type="EMBL" id="CP001857">
    <property type="protein sequence ID" value="ADB57646.1"/>
    <property type="molecule type" value="Genomic_DNA"/>
</dbReference>
<dbReference type="Proteomes" id="UP000001901">
    <property type="component" value="Chromosome"/>
</dbReference>
<dbReference type="CDD" id="cd17325">
    <property type="entry name" value="MFS_MdtG_SLC18_like"/>
    <property type="match status" value="1"/>
</dbReference>
<evidence type="ECO:0000256" key="2">
    <source>
        <dbReference type="ARBA" id="ARBA00022448"/>
    </source>
</evidence>
<dbReference type="HOGENOM" id="CLU_001265_10_14_2"/>
<feature type="transmembrane region" description="Helical" evidence="7">
    <location>
        <begin position="279"/>
        <end position="302"/>
    </location>
</feature>
<feature type="transmembrane region" description="Helical" evidence="7">
    <location>
        <begin position="90"/>
        <end position="112"/>
    </location>
</feature>
<evidence type="ECO:0000259" key="8">
    <source>
        <dbReference type="PROSITE" id="PS50850"/>
    </source>
</evidence>
<feature type="transmembrane region" description="Helical" evidence="7">
    <location>
        <begin position="314"/>
        <end position="335"/>
    </location>
</feature>
<dbReference type="RefSeq" id="WP_012939982.1">
    <property type="nucleotide sequence ID" value="NC_013741.1"/>
</dbReference>
<dbReference type="GeneID" id="8739240"/>
<keyword evidence="2" id="KW-0813">Transport</keyword>
<evidence type="ECO:0000256" key="6">
    <source>
        <dbReference type="ARBA" id="ARBA00023136"/>
    </source>
</evidence>